<sequence>MGVGTGCGGALILVAAATVTVLATVLTLTTGGLGGFSGSALSSGAVADIPAVMLTLYQQAAATCTLPWTVLAAIGKVESDHGRARDEVSSAGALGPMQFEPATFAAYDQPVPPGGASPPTPRDRTDPVYAAPWDGLAARGEGTRAGTPGVKYP</sequence>
<dbReference type="AlphaFoldDB" id="A0A2X0I9G9"/>
<proteinExistence type="predicted"/>
<dbReference type="Proteomes" id="UP000248889">
    <property type="component" value="Unassembled WGS sequence"/>
</dbReference>
<evidence type="ECO:0008006" key="4">
    <source>
        <dbReference type="Google" id="ProtNLM"/>
    </source>
</evidence>
<evidence type="ECO:0000313" key="3">
    <source>
        <dbReference type="Proteomes" id="UP000248889"/>
    </source>
</evidence>
<feature type="region of interest" description="Disordered" evidence="1">
    <location>
        <begin position="106"/>
        <end position="153"/>
    </location>
</feature>
<reference evidence="2 3" key="1">
    <citation type="submission" date="2018-06" db="EMBL/GenBank/DDBJ databases">
        <title>Streptacidiphilus pinicola sp. nov., isolated from pine grove soil.</title>
        <authorList>
            <person name="Roh S.G."/>
            <person name="Park S."/>
            <person name="Kim M.-K."/>
            <person name="Yun B.-R."/>
            <person name="Park J."/>
            <person name="Kim M.J."/>
            <person name="Kim Y.S."/>
            <person name="Kim S.B."/>
        </authorList>
    </citation>
    <scope>NUCLEOTIDE SEQUENCE [LARGE SCALE GENOMIC DNA]</scope>
    <source>
        <strain evidence="2 3">MMS16-CNU450</strain>
    </source>
</reference>
<keyword evidence="3" id="KW-1185">Reference proteome</keyword>
<organism evidence="2 3">
    <name type="scientific">Streptacidiphilus pinicola</name>
    <dbReference type="NCBI Taxonomy" id="2219663"/>
    <lineage>
        <taxon>Bacteria</taxon>
        <taxon>Bacillati</taxon>
        <taxon>Actinomycetota</taxon>
        <taxon>Actinomycetes</taxon>
        <taxon>Kitasatosporales</taxon>
        <taxon>Streptomycetaceae</taxon>
        <taxon>Streptacidiphilus</taxon>
    </lineage>
</organism>
<protein>
    <recommendedName>
        <fullName evidence="4">Transglycosylase SLT domain-containing protein</fullName>
    </recommendedName>
</protein>
<evidence type="ECO:0000313" key="2">
    <source>
        <dbReference type="EMBL" id="RAG80283.1"/>
    </source>
</evidence>
<dbReference type="EMBL" id="QKYN01000269">
    <property type="protein sequence ID" value="RAG80283.1"/>
    <property type="molecule type" value="Genomic_DNA"/>
</dbReference>
<evidence type="ECO:0000256" key="1">
    <source>
        <dbReference type="SAM" id="MobiDB-lite"/>
    </source>
</evidence>
<feature type="non-terminal residue" evidence="2">
    <location>
        <position position="153"/>
    </location>
</feature>
<comment type="caution">
    <text evidence="2">The sequence shown here is derived from an EMBL/GenBank/DDBJ whole genome shotgun (WGS) entry which is preliminary data.</text>
</comment>
<gene>
    <name evidence="2" type="ORF">DN069_38995</name>
</gene>
<feature type="compositionally biased region" description="Pro residues" evidence="1">
    <location>
        <begin position="110"/>
        <end position="120"/>
    </location>
</feature>
<dbReference type="Gene3D" id="1.10.530.10">
    <property type="match status" value="1"/>
</dbReference>
<name>A0A2X0I9G9_9ACTN</name>
<dbReference type="SUPFAM" id="SSF53955">
    <property type="entry name" value="Lysozyme-like"/>
    <property type="match status" value="1"/>
</dbReference>
<dbReference type="InterPro" id="IPR023346">
    <property type="entry name" value="Lysozyme-like_dom_sf"/>
</dbReference>
<accession>A0A2X0I9G9</accession>